<dbReference type="RefSeq" id="WP_115938991.1">
    <property type="nucleotide sequence ID" value="NZ_QRDW01000014.1"/>
</dbReference>
<keyword evidence="3" id="KW-0479">Metal-binding</keyword>
<sequence>MQNAQKSIFTEGFRHHYALELKLRQGASDQDFLLALRTALSNGLDNPPQCAVGFGPDLWKRLSPDQVPADLTSFQAIKSPVTVDAPASQGDLWLWFKNNDPSSVFDAALIARNALIDTCEVILSQPGFIYYESMDLMGFEDGTANPKEDDRFPAALVASHQPGADGSIVFTQKWVHNLPKFNALDDDEQGRVIGRTKYDNEELEGDDMPDDSHVSRTDVKIDGVAQKIWRQSFPFGTTEEHGLYFLSFACETQRIQVQLDRMFGIADDGLYDRITEFSTPVTGAYWFAPSQSALDRLIRP</sequence>
<evidence type="ECO:0000256" key="2">
    <source>
        <dbReference type="ARBA" id="ARBA00022559"/>
    </source>
</evidence>
<comment type="caution">
    <text evidence="9">The sequence shown here is derived from an EMBL/GenBank/DDBJ whole genome shotgun (WGS) entry which is preliminary data.</text>
</comment>
<dbReference type="InterPro" id="IPR048328">
    <property type="entry name" value="Dyp_perox_C"/>
</dbReference>
<dbReference type="AlphaFoldDB" id="A0A3D9H584"/>
<proteinExistence type="inferred from homology"/>
<evidence type="ECO:0000313" key="9">
    <source>
        <dbReference type="EMBL" id="RED44673.1"/>
    </source>
</evidence>
<evidence type="ECO:0000259" key="7">
    <source>
        <dbReference type="Pfam" id="PF04261"/>
    </source>
</evidence>
<dbReference type="GO" id="GO:0004601">
    <property type="term" value="F:peroxidase activity"/>
    <property type="evidence" value="ECO:0007669"/>
    <property type="project" value="UniProtKB-KW"/>
</dbReference>
<evidence type="ECO:0000256" key="1">
    <source>
        <dbReference type="ARBA" id="ARBA00001970"/>
    </source>
</evidence>
<evidence type="ECO:0000313" key="10">
    <source>
        <dbReference type="Proteomes" id="UP000256845"/>
    </source>
</evidence>
<dbReference type="SUPFAM" id="SSF54909">
    <property type="entry name" value="Dimeric alpha+beta barrel"/>
    <property type="match status" value="1"/>
</dbReference>
<evidence type="ECO:0000256" key="6">
    <source>
        <dbReference type="ARBA" id="ARBA00025737"/>
    </source>
</evidence>
<dbReference type="Pfam" id="PF04261">
    <property type="entry name" value="Dyp_perox_N"/>
    <property type="match status" value="1"/>
</dbReference>
<dbReference type="InterPro" id="IPR048327">
    <property type="entry name" value="Dyp_perox_N"/>
</dbReference>
<dbReference type="InterPro" id="IPR011008">
    <property type="entry name" value="Dimeric_a/b-barrel"/>
</dbReference>
<keyword evidence="10" id="KW-1185">Reference proteome</keyword>
<dbReference type="Pfam" id="PF20628">
    <property type="entry name" value="Dyp_perox_C"/>
    <property type="match status" value="1"/>
</dbReference>
<dbReference type="NCBIfam" id="TIGR01413">
    <property type="entry name" value="Dyp_perox_fam"/>
    <property type="match status" value="1"/>
</dbReference>
<gene>
    <name evidence="9" type="ORF">DFP90_11435</name>
</gene>
<reference evidence="9 10" key="1">
    <citation type="submission" date="2018-07" db="EMBL/GenBank/DDBJ databases">
        <title>Genomic Encyclopedia of Type Strains, Phase III (KMG-III): the genomes of soil and plant-associated and newly described type strains.</title>
        <authorList>
            <person name="Whitman W."/>
        </authorList>
    </citation>
    <scope>NUCLEOTIDE SEQUENCE [LARGE SCALE GENOMIC DNA]</scope>
    <source>
        <strain evidence="9 10">CECT 8488</strain>
    </source>
</reference>
<dbReference type="GO" id="GO:0046872">
    <property type="term" value="F:metal ion binding"/>
    <property type="evidence" value="ECO:0007669"/>
    <property type="project" value="UniProtKB-KW"/>
</dbReference>
<accession>A0A3D9H584</accession>
<organism evidence="9 10">
    <name type="scientific">Aestuariispira insulae</name>
    <dbReference type="NCBI Taxonomy" id="1461337"/>
    <lineage>
        <taxon>Bacteria</taxon>
        <taxon>Pseudomonadati</taxon>
        <taxon>Pseudomonadota</taxon>
        <taxon>Alphaproteobacteria</taxon>
        <taxon>Rhodospirillales</taxon>
        <taxon>Kiloniellaceae</taxon>
        <taxon>Aestuariispira</taxon>
    </lineage>
</organism>
<evidence type="ECO:0000256" key="5">
    <source>
        <dbReference type="ARBA" id="ARBA00023004"/>
    </source>
</evidence>
<protein>
    <submittedName>
        <fullName evidence="9">Putative iron-dependent peroxidase</fullName>
    </submittedName>
</protein>
<evidence type="ECO:0000259" key="8">
    <source>
        <dbReference type="Pfam" id="PF20628"/>
    </source>
</evidence>
<name>A0A3D9H584_9PROT</name>
<evidence type="ECO:0000256" key="3">
    <source>
        <dbReference type="ARBA" id="ARBA00022723"/>
    </source>
</evidence>
<feature type="domain" description="Dyp-type peroxidase N-terminal" evidence="7">
    <location>
        <begin position="50"/>
        <end position="128"/>
    </location>
</feature>
<dbReference type="PANTHER" id="PTHR30521">
    <property type="entry name" value="DEFERROCHELATASE/PEROXIDASE"/>
    <property type="match status" value="1"/>
</dbReference>
<keyword evidence="2 9" id="KW-0575">Peroxidase</keyword>
<dbReference type="EMBL" id="QRDW01000014">
    <property type="protein sequence ID" value="RED44673.1"/>
    <property type="molecule type" value="Genomic_DNA"/>
</dbReference>
<evidence type="ECO:0000256" key="4">
    <source>
        <dbReference type="ARBA" id="ARBA00023002"/>
    </source>
</evidence>
<dbReference type="Proteomes" id="UP000256845">
    <property type="component" value="Unassembled WGS sequence"/>
</dbReference>
<feature type="domain" description="Dyp-type peroxidase C-terminal" evidence="8">
    <location>
        <begin position="133"/>
        <end position="291"/>
    </location>
</feature>
<comment type="similarity">
    <text evidence="6">Belongs to the DyP-type peroxidase family.</text>
</comment>
<comment type="cofactor">
    <cofactor evidence="1">
        <name>heme b</name>
        <dbReference type="ChEBI" id="CHEBI:60344"/>
    </cofactor>
</comment>
<keyword evidence="5" id="KW-0408">Iron</keyword>
<dbReference type="InterPro" id="IPR006314">
    <property type="entry name" value="Dyp_peroxidase"/>
</dbReference>
<keyword evidence="4" id="KW-0560">Oxidoreductase</keyword>
<dbReference type="PROSITE" id="PS51404">
    <property type="entry name" value="DYP_PEROXIDASE"/>
    <property type="match status" value="1"/>
</dbReference>
<dbReference type="GO" id="GO:0005829">
    <property type="term" value="C:cytosol"/>
    <property type="evidence" value="ECO:0007669"/>
    <property type="project" value="TreeGrafter"/>
</dbReference>
<dbReference type="PANTHER" id="PTHR30521:SF0">
    <property type="entry name" value="DYP-TYPE PEROXIDASE FAMILY PROTEIN"/>
    <property type="match status" value="1"/>
</dbReference>
<dbReference type="OrthoDB" id="9781066at2"/>
<dbReference type="GO" id="GO:0020037">
    <property type="term" value="F:heme binding"/>
    <property type="evidence" value="ECO:0007669"/>
    <property type="project" value="InterPro"/>
</dbReference>